<dbReference type="RefSeq" id="WP_345581618.1">
    <property type="nucleotide sequence ID" value="NZ_BAABLV010000025.1"/>
</dbReference>
<comment type="caution">
    <text evidence="2">The sequence shown here is derived from an EMBL/GenBank/DDBJ whole genome shotgun (WGS) entry which is preliminary data.</text>
</comment>
<dbReference type="Proteomes" id="UP001501521">
    <property type="component" value="Unassembled WGS sequence"/>
</dbReference>
<accession>A0ABP9FDN8</accession>
<evidence type="ECO:0000313" key="2">
    <source>
        <dbReference type="EMBL" id="GAA4898831.1"/>
    </source>
</evidence>
<feature type="region of interest" description="Disordered" evidence="1">
    <location>
        <begin position="75"/>
        <end position="104"/>
    </location>
</feature>
<protein>
    <submittedName>
        <fullName evidence="2">Uncharacterized protein</fullName>
    </submittedName>
</protein>
<organism evidence="2 3">
    <name type="scientific">Tessaracoccus lubricantis</name>
    <dbReference type="NCBI Taxonomy" id="545543"/>
    <lineage>
        <taxon>Bacteria</taxon>
        <taxon>Bacillati</taxon>
        <taxon>Actinomycetota</taxon>
        <taxon>Actinomycetes</taxon>
        <taxon>Propionibacteriales</taxon>
        <taxon>Propionibacteriaceae</taxon>
        <taxon>Tessaracoccus</taxon>
    </lineage>
</organism>
<keyword evidence="3" id="KW-1185">Reference proteome</keyword>
<reference evidence="3" key="1">
    <citation type="journal article" date="2019" name="Int. J. Syst. Evol. Microbiol.">
        <title>The Global Catalogue of Microorganisms (GCM) 10K type strain sequencing project: providing services to taxonomists for standard genome sequencing and annotation.</title>
        <authorList>
            <consortium name="The Broad Institute Genomics Platform"/>
            <consortium name="The Broad Institute Genome Sequencing Center for Infectious Disease"/>
            <person name="Wu L."/>
            <person name="Ma J."/>
        </authorList>
    </citation>
    <scope>NUCLEOTIDE SEQUENCE [LARGE SCALE GENOMIC DNA]</scope>
    <source>
        <strain evidence="3">JCM 19125</strain>
    </source>
</reference>
<name>A0ABP9FDN8_9ACTN</name>
<dbReference type="EMBL" id="BAABLV010000025">
    <property type="protein sequence ID" value="GAA4898831.1"/>
    <property type="molecule type" value="Genomic_DNA"/>
</dbReference>
<sequence>MKLPDKAPKAKASALLGTTLLVALLAAIGLAELFGEILESVGDRDGVAAWDRPVLDWAMAARTPSFTAFVAGTRTRAGRSGSPSSPASWWPSSAGAGATSPRWC</sequence>
<proteinExistence type="predicted"/>
<evidence type="ECO:0000313" key="3">
    <source>
        <dbReference type="Proteomes" id="UP001501521"/>
    </source>
</evidence>
<evidence type="ECO:0000256" key="1">
    <source>
        <dbReference type="SAM" id="MobiDB-lite"/>
    </source>
</evidence>
<gene>
    <name evidence="2" type="ORF">GCM10025789_16020</name>
</gene>